<name>A0ABS0PSJ2_9BRAD</name>
<dbReference type="Proteomes" id="UP000807370">
    <property type="component" value="Unassembled WGS sequence"/>
</dbReference>
<accession>A0ABS0PSJ2</accession>
<reference evidence="2 3" key="1">
    <citation type="submission" date="2020-07" db="EMBL/GenBank/DDBJ databases">
        <title>Bradyrhizobium diversity isolated from nodules of indigenous legumes of Western Australia.</title>
        <authorList>
            <person name="Klepa M.S."/>
        </authorList>
    </citation>
    <scope>NUCLEOTIDE SEQUENCE [LARGE SCALE GENOMIC DNA]</scope>
    <source>
        <strain evidence="2 3">CNPSo 4010</strain>
    </source>
</reference>
<dbReference type="RefSeq" id="WP_197961153.1">
    <property type="nucleotide sequence ID" value="NZ_JACCHP010000012.1"/>
</dbReference>
<gene>
    <name evidence="2" type="ORF">HZZ13_19420</name>
</gene>
<evidence type="ECO:0000313" key="3">
    <source>
        <dbReference type="Proteomes" id="UP000807370"/>
    </source>
</evidence>
<evidence type="ECO:0008006" key="4">
    <source>
        <dbReference type="Google" id="ProtNLM"/>
    </source>
</evidence>
<evidence type="ECO:0000256" key="1">
    <source>
        <dbReference type="SAM" id="MobiDB-lite"/>
    </source>
</evidence>
<feature type="region of interest" description="Disordered" evidence="1">
    <location>
        <begin position="93"/>
        <end position="117"/>
    </location>
</feature>
<evidence type="ECO:0000313" key="2">
    <source>
        <dbReference type="EMBL" id="MBH5399941.1"/>
    </source>
</evidence>
<feature type="compositionally biased region" description="Polar residues" evidence="1">
    <location>
        <begin position="103"/>
        <end position="117"/>
    </location>
</feature>
<sequence length="117" mass="12700">MGQTAKRKGPALSDLPNVTTLALLNLIRLLAAELVAGEHRDDCAKLIEAMDRQLTATPLPRGIDVNDARAGIADARKLLRPYIKQVRDQAEAARARDQAAQLEGNQGSSSPRSKYLQ</sequence>
<keyword evidence="3" id="KW-1185">Reference proteome</keyword>
<comment type="caution">
    <text evidence="2">The sequence shown here is derived from an EMBL/GenBank/DDBJ whole genome shotgun (WGS) entry which is preliminary data.</text>
</comment>
<organism evidence="2 3">
    <name type="scientific">Bradyrhizobium agreste</name>
    <dbReference type="NCBI Taxonomy" id="2751811"/>
    <lineage>
        <taxon>Bacteria</taxon>
        <taxon>Pseudomonadati</taxon>
        <taxon>Pseudomonadota</taxon>
        <taxon>Alphaproteobacteria</taxon>
        <taxon>Hyphomicrobiales</taxon>
        <taxon>Nitrobacteraceae</taxon>
        <taxon>Bradyrhizobium</taxon>
    </lineage>
</organism>
<dbReference type="EMBL" id="JACCHP010000012">
    <property type="protein sequence ID" value="MBH5399941.1"/>
    <property type="molecule type" value="Genomic_DNA"/>
</dbReference>
<protein>
    <recommendedName>
        <fullName evidence="4">Terminase small subunit</fullName>
    </recommendedName>
</protein>
<proteinExistence type="predicted"/>